<protein>
    <submittedName>
        <fullName evidence="1">Uncharacterized protein</fullName>
    </submittedName>
</protein>
<evidence type="ECO:0000313" key="1">
    <source>
        <dbReference type="EMBL" id="GFP86682.1"/>
    </source>
</evidence>
<keyword evidence="2" id="KW-1185">Reference proteome</keyword>
<dbReference type="EMBL" id="BMAC01000130">
    <property type="protein sequence ID" value="GFP86682.1"/>
    <property type="molecule type" value="Genomic_DNA"/>
</dbReference>
<dbReference type="AlphaFoldDB" id="A0A830BKF7"/>
<dbReference type="Proteomes" id="UP000653305">
    <property type="component" value="Unassembled WGS sequence"/>
</dbReference>
<proteinExistence type="predicted"/>
<reference evidence="1" key="1">
    <citation type="submission" date="2020-07" db="EMBL/GenBank/DDBJ databases">
        <title>Ethylene signaling mediates host invasion by parasitic plants.</title>
        <authorList>
            <person name="Yoshida S."/>
        </authorList>
    </citation>
    <scope>NUCLEOTIDE SEQUENCE</scope>
    <source>
        <strain evidence="1">Okayama</strain>
    </source>
</reference>
<evidence type="ECO:0000313" key="2">
    <source>
        <dbReference type="Proteomes" id="UP000653305"/>
    </source>
</evidence>
<comment type="caution">
    <text evidence="1">The sequence shown here is derived from an EMBL/GenBank/DDBJ whole genome shotgun (WGS) entry which is preliminary data.</text>
</comment>
<gene>
    <name evidence="1" type="ORF">PHJA_000812000</name>
</gene>
<accession>A0A830BKF7</accession>
<organism evidence="1 2">
    <name type="scientific">Phtheirospermum japonicum</name>
    <dbReference type="NCBI Taxonomy" id="374723"/>
    <lineage>
        <taxon>Eukaryota</taxon>
        <taxon>Viridiplantae</taxon>
        <taxon>Streptophyta</taxon>
        <taxon>Embryophyta</taxon>
        <taxon>Tracheophyta</taxon>
        <taxon>Spermatophyta</taxon>
        <taxon>Magnoliopsida</taxon>
        <taxon>eudicotyledons</taxon>
        <taxon>Gunneridae</taxon>
        <taxon>Pentapetalae</taxon>
        <taxon>asterids</taxon>
        <taxon>lamiids</taxon>
        <taxon>Lamiales</taxon>
        <taxon>Orobanchaceae</taxon>
        <taxon>Orobanchaceae incertae sedis</taxon>
        <taxon>Phtheirospermum</taxon>
    </lineage>
</organism>
<name>A0A830BKF7_9LAMI</name>
<sequence>MLVIVVDVFVVAKIKQLFSASCENGSCLVLLVLGQPVYSAFSSSDEVYLDSVEFVDFFGNAKRQSVVILPRRQGVRLGFPKPRGSGVDR</sequence>